<protein>
    <submittedName>
        <fullName evidence="1">Uncharacterized protein</fullName>
    </submittedName>
</protein>
<keyword evidence="2" id="KW-1185">Reference proteome</keyword>
<reference evidence="1" key="1">
    <citation type="submission" date="2022-04" db="EMBL/GenBank/DDBJ databases">
        <title>Genome of the entomopathogenic fungus Entomophthora muscae.</title>
        <authorList>
            <person name="Elya C."/>
            <person name="Lovett B.R."/>
            <person name="Lee E."/>
            <person name="Macias A.M."/>
            <person name="Hajek A.E."/>
            <person name="De Bivort B.L."/>
            <person name="Kasson M.T."/>
            <person name="De Fine Licht H.H."/>
            <person name="Stajich J.E."/>
        </authorList>
    </citation>
    <scope>NUCLEOTIDE SEQUENCE</scope>
    <source>
        <strain evidence="1">Berkeley</strain>
    </source>
</reference>
<dbReference type="EMBL" id="QTSX02004396">
    <property type="protein sequence ID" value="KAJ9064976.1"/>
    <property type="molecule type" value="Genomic_DNA"/>
</dbReference>
<sequence length="156" mass="16794">MIYMEKMIDNFLPLKTQGQEQESNSEPNHLQAANPEDQRASCLYFPGAKPPQAEAKNDYLKGEASQAKGITTPNGGVIKAPNGVNKIPTICLMGLKTALVANQDVSPEISVGPGLDPMTTTQEQENQVTNLIFLTNERTPGQGTISLPLNLSVQTT</sequence>
<proteinExistence type="predicted"/>
<evidence type="ECO:0000313" key="1">
    <source>
        <dbReference type="EMBL" id="KAJ9064976.1"/>
    </source>
</evidence>
<evidence type="ECO:0000313" key="2">
    <source>
        <dbReference type="Proteomes" id="UP001165960"/>
    </source>
</evidence>
<comment type="caution">
    <text evidence="1">The sequence shown here is derived from an EMBL/GenBank/DDBJ whole genome shotgun (WGS) entry which is preliminary data.</text>
</comment>
<dbReference type="Proteomes" id="UP001165960">
    <property type="component" value="Unassembled WGS sequence"/>
</dbReference>
<gene>
    <name evidence="1" type="ORF">DSO57_1024814</name>
</gene>
<organism evidence="1 2">
    <name type="scientific">Entomophthora muscae</name>
    <dbReference type="NCBI Taxonomy" id="34485"/>
    <lineage>
        <taxon>Eukaryota</taxon>
        <taxon>Fungi</taxon>
        <taxon>Fungi incertae sedis</taxon>
        <taxon>Zoopagomycota</taxon>
        <taxon>Entomophthoromycotina</taxon>
        <taxon>Entomophthoromycetes</taxon>
        <taxon>Entomophthorales</taxon>
        <taxon>Entomophthoraceae</taxon>
        <taxon>Entomophthora</taxon>
    </lineage>
</organism>
<accession>A0ACC2SRV4</accession>
<name>A0ACC2SRV4_9FUNG</name>